<feature type="binding site" evidence="4">
    <location>
        <position position="118"/>
    </location>
    <ligand>
        <name>substrate</name>
    </ligand>
</feature>
<feature type="binding site" evidence="4">
    <location>
        <position position="241"/>
    </location>
    <ligand>
        <name>substrate</name>
    </ligand>
</feature>
<dbReference type="GO" id="GO:0000272">
    <property type="term" value="P:polysaccharide catabolic process"/>
    <property type="evidence" value="ECO:0007669"/>
    <property type="project" value="TreeGrafter"/>
</dbReference>
<dbReference type="OrthoDB" id="428577at2"/>
<dbReference type="PANTHER" id="PTHR36845">
    <property type="entry name" value="HYDROLASE, PUTATIVE (AFU_ORTHOLOGUE AFUA_7G05090)-RELATED"/>
    <property type="match status" value="1"/>
</dbReference>
<dbReference type="EMBL" id="CP024091">
    <property type="protein sequence ID" value="ATP55691.1"/>
    <property type="molecule type" value="Genomic_DNA"/>
</dbReference>
<evidence type="ECO:0000313" key="5">
    <source>
        <dbReference type="EMBL" id="ATP55691.1"/>
    </source>
</evidence>
<comment type="similarity">
    <text evidence="2">Belongs to the glycosyl hydrolase 88 family.</text>
</comment>
<evidence type="ECO:0000256" key="1">
    <source>
        <dbReference type="ARBA" id="ARBA00022801"/>
    </source>
</evidence>
<dbReference type="InterPro" id="IPR008928">
    <property type="entry name" value="6-hairpin_glycosidase_sf"/>
</dbReference>
<keyword evidence="1 5" id="KW-0378">Hydrolase</keyword>
<gene>
    <name evidence="5" type="ORF">CPT03_04015</name>
</gene>
<feature type="binding site" evidence="4">
    <location>
        <position position="257"/>
    </location>
    <ligand>
        <name>substrate</name>
    </ligand>
</feature>
<reference evidence="5 6" key="1">
    <citation type="submission" date="2017-10" db="EMBL/GenBank/DDBJ databases">
        <title>Whole genome of Pedobacter ginsengisoli T01R-27 isolated from tomato rhizosphere.</title>
        <authorList>
            <person name="Weon H.-Y."/>
            <person name="Lee S.A."/>
            <person name="Sang M.K."/>
            <person name="Song J."/>
        </authorList>
    </citation>
    <scope>NUCLEOTIDE SEQUENCE [LARGE SCALE GENOMIC DNA]</scope>
    <source>
        <strain evidence="5 6">T01R-27</strain>
    </source>
</reference>
<dbReference type="InterPro" id="IPR012341">
    <property type="entry name" value="6hp_glycosidase-like_sf"/>
</dbReference>
<dbReference type="InterPro" id="IPR010905">
    <property type="entry name" value="Glyco_hydro_88"/>
</dbReference>
<dbReference type="GO" id="GO:0052757">
    <property type="term" value="F:chondroitin hydrolase activity"/>
    <property type="evidence" value="ECO:0007669"/>
    <property type="project" value="TreeGrafter"/>
</dbReference>
<feature type="active site" description="Proton donor" evidence="3">
    <location>
        <position position="181"/>
    </location>
</feature>
<dbReference type="AlphaFoldDB" id="A0A2D1U269"/>
<sequence>MATINTFRTLFFTAVVVLGCKIGYGQVNSRKSIAYCASQINKTLGQLPADGVKNIPRSILSGQQQWQFISYQDWCSGFWPGILWYAYEGTKDAKFKALADEASRALKPLSLHKAEDHDLGFQIFNSYGNGYRLTGNPEYKEVLLAAADTLATLFNPKVGTILSWPRSVPNMEWPQHNTIIDNMINLELLFWASKNGGSKNLYEIAVSHAKVTLKNHFRPDYTSYHAVVYDRETGMKIKGVTHQGYADDSMWARGQAWAIYGYTMCYRETGDTEFLDFAQKVTDVYLQRLPVDLVPYWDFNDPAIPKAPRDASAAAVVSSALLELSTLVKDKKKALNYREKAGKMIRSLSSSAYRSGEKNSAFLLHSTGHKPKGSEVDASIIYADYYYLEALLRLQRLQKGLGLAEALE</sequence>
<name>A0A2D1U269_9SPHI</name>
<evidence type="ECO:0000256" key="2">
    <source>
        <dbReference type="ARBA" id="ARBA00038358"/>
    </source>
</evidence>
<accession>A0A2D1U269</accession>
<dbReference type="InterPro" id="IPR052369">
    <property type="entry name" value="UG_Glycosaminoglycan_Hydrolase"/>
</dbReference>
<dbReference type="PANTHER" id="PTHR36845:SF1">
    <property type="entry name" value="HYDROLASE, PUTATIVE (AFU_ORTHOLOGUE AFUA_7G05090)-RELATED"/>
    <property type="match status" value="1"/>
</dbReference>
<keyword evidence="6" id="KW-1185">Reference proteome</keyword>
<organism evidence="5 6">
    <name type="scientific">Pedobacter ginsengisoli</name>
    <dbReference type="NCBI Taxonomy" id="363852"/>
    <lineage>
        <taxon>Bacteria</taxon>
        <taxon>Pseudomonadati</taxon>
        <taxon>Bacteroidota</taxon>
        <taxon>Sphingobacteriia</taxon>
        <taxon>Sphingobacteriales</taxon>
        <taxon>Sphingobacteriaceae</taxon>
        <taxon>Pedobacter</taxon>
    </lineage>
</organism>
<dbReference type="Pfam" id="PF07470">
    <property type="entry name" value="Glyco_hydro_88"/>
    <property type="match status" value="1"/>
</dbReference>
<dbReference type="KEGG" id="pgs:CPT03_04015"/>
<dbReference type="Proteomes" id="UP000223749">
    <property type="component" value="Chromosome"/>
</dbReference>
<dbReference type="Gene3D" id="1.50.10.10">
    <property type="match status" value="1"/>
</dbReference>
<feature type="binding site" evidence="4">
    <location>
        <position position="253"/>
    </location>
    <ligand>
        <name>substrate</name>
    </ligand>
</feature>
<feature type="binding site" evidence="4">
    <location>
        <position position="239"/>
    </location>
    <ligand>
        <name>substrate</name>
    </ligand>
</feature>
<evidence type="ECO:0000313" key="6">
    <source>
        <dbReference type="Proteomes" id="UP000223749"/>
    </source>
</evidence>
<evidence type="ECO:0000256" key="3">
    <source>
        <dbReference type="PIRSR" id="PIRSR610905-1"/>
    </source>
</evidence>
<protein>
    <submittedName>
        <fullName evidence="5">Glucuronyl hydrolase</fullName>
    </submittedName>
</protein>
<dbReference type="RefSeq" id="WP_099437636.1">
    <property type="nucleotide sequence ID" value="NZ_CP024091.1"/>
</dbReference>
<evidence type="ECO:0000256" key="4">
    <source>
        <dbReference type="PIRSR" id="PIRSR610905-2"/>
    </source>
</evidence>
<dbReference type="SUPFAM" id="SSF48208">
    <property type="entry name" value="Six-hairpin glycosidases"/>
    <property type="match status" value="1"/>
</dbReference>
<proteinExistence type="inferred from homology"/>
<feature type="active site" description="Nucleophile" evidence="3">
    <location>
        <position position="118"/>
    </location>
</feature>
<feature type="binding site" evidence="4">
    <location>
        <position position="181"/>
    </location>
    <ligand>
        <name>substrate</name>
    </ligand>
</feature>